<name>A0A067M1G6_BOTB1</name>
<feature type="region of interest" description="Disordered" evidence="1">
    <location>
        <begin position="24"/>
        <end position="503"/>
    </location>
</feature>
<organism evidence="2 3">
    <name type="scientific">Botryobasidium botryosum (strain FD-172 SS1)</name>
    <dbReference type="NCBI Taxonomy" id="930990"/>
    <lineage>
        <taxon>Eukaryota</taxon>
        <taxon>Fungi</taxon>
        <taxon>Dikarya</taxon>
        <taxon>Basidiomycota</taxon>
        <taxon>Agaricomycotina</taxon>
        <taxon>Agaricomycetes</taxon>
        <taxon>Cantharellales</taxon>
        <taxon>Botryobasidiaceae</taxon>
        <taxon>Botryobasidium</taxon>
    </lineage>
</organism>
<feature type="compositionally biased region" description="Polar residues" evidence="1">
    <location>
        <begin position="1000"/>
        <end position="1010"/>
    </location>
</feature>
<feature type="compositionally biased region" description="Basic and acidic residues" evidence="1">
    <location>
        <begin position="956"/>
        <end position="965"/>
    </location>
</feature>
<keyword evidence="3" id="KW-1185">Reference proteome</keyword>
<feature type="compositionally biased region" description="Basic residues" evidence="1">
    <location>
        <begin position="418"/>
        <end position="433"/>
    </location>
</feature>
<feature type="compositionally biased region" description="Acidic residues" evidence="1">
    <location>
        <begin position="115"/>
        <end position="124"/>
    </location>
</feature>
<evidence type="ECO:0000313" key="2">
    <source>
        <dbReference type="EMBL" id="KDQ05712.1"/>
    </source>
</evidence>
<feature type="compositionally biased region" description="Acidic residues" evidence="1">
    <location>
        <begin position="929"/>
        <end position="955"/>
    </location>
</feature>
<sequence length="1178" mass="128692">MSKGGGRPSITEEEYMREFMQRAQAKKAWSTRDVTAERGKASLSASAVPPPRSGAQDLDDSLDFDHVPSGGDEEAALVNGVSKMRVISTREAPSMRHQSGSATAPRPKASVAATDGDEGDEGDWVDVKVGSTRASKATESQPSRPRPRPRNQSVAQAWHPSRSSSSSLNKSHKPPRTAAAADDDVVLLEGPPHTTYRKATEPARHPLPDILSQDEDEGAALIPQRKADRRASAYHASQGRVARRGRDDAESDGPDIVEVERYEPPQPSVDESRTNRKAKGKAQRDIGVGRPPMTEVGVGSADMRLYSGDHRPQAASPKRAARGSGTAESYGQNRLPRMRSRSRSDSRSPPPRRAGGGAAKARGYSDKPARSHSRSRSRSQSPRHTGGGAAGTARRYNPPHRSPSRSQSPVRATDTTAHGKRGRPRPPSPRRKITVTSGARSKPRPQSPARSGKPSKTNVAAEPRDEGEGEWVYDEGEESGAKGRGPQKTGKERKTRKKEEKRREAIKFCTPDAKAWLLAKLEDFRLLLHAQDCNAKQWFTDEVLSVFFELFPLQIAAADGILAEEKENREKDRLYRWMIRRCNATTPTKLDDAKTPIEYPANGQVEWLRPRKLSAKQLMRRDKIKDHAKLRQAAIDGFAKEGVEPIACRIDQKQTDLLWEQIGQEEQKKYLKQADEQRATHVNFGNQKGFAEDLVKHVEMWLSLTQRRLPAGYALSVLVCGPNENGVLKSDVIDMPPLGAKVHFSNWHDFDWKGEVGEKWNDYCLAAQRQRKKRGVGEFEGFSDPKKTRPALAAPSEGWSADRYVTELRGYIEALYDFARTPSHPRELDWSDLLSVPGDYLTSTSIPPHVERVRPIHRMDPKDVRAWYNYILHDQASEKPSFAFVFEVQDSAEEAGGESGKNTGNADAGAAAGEGSDGEPDDSVAGLSEENEDHEATDDENNGDEVDIEAEDEADGHEVDVERGASRKRKTSASISEGHTVDEDPQPAAKKPRGTGPDLAQSSKGRQTSGKGKRKASEPQLNDNASEPEEEQEEAPVSAALKTGGRRKAKMAPPAAPPKEIEKAAASVSEEETAAPTTRMAGKAGKKAKVTASKKGADVATPASNDDEIVPKPAPARPTRSQTAANKVAKAALEELETEEPGQGSAFGPDGKRRSTRLPPAAPVPPQVKKALVAKKKK</sequence>
<evidence type="ECO:0000313" key="3">
    <source>
        <dbReference type="Proteomes" id="UP000027195"/>
    </source>
</evidence>
<feature type="region of interest" description="Disordered" evidence="1">
    <location>
        <begin position="893"/>
        <end position="1178"/>
    </location>
</feature>
<feature type="compositionally biased region" description="Polar residues" evidence="1">
    <location>
        <begin position="132"/>
        <end position="141"/>
    </location>
</feature>
<reference evidence="3" key="1">
    <citation type="journal article" date="2014" name="Proc. Natl. Acad. Sci. U.S.A.">
        <title>Extensive sampling of basidiomycete genomes demonstrates inadequacy of the white-rot/brown-rot paradigm for wood decay fungi.</title>
        <authorList>
            <person name="Riley R."/>
            <person name="Salamov A.A."/>
            <person name="Brown D.W."/>
            <person name="Nagy L.G."/>
            <person name="Floudas D."/>
            <person name="Held B.W."/>
            <person name="Levasseur A."/>
            <person name="Lombard V."/>
            <person name="Morin E."/>
            <person name="Otillar R."/>
            <person name="Lindquist E.A."/>
            <person name="Sun H."/>
            <person name="LaButti K.M."/>
            <person name="Schmutz J."/>
            <person name="Jabbour D."/>
            <person name="Luo H."/>
            <person name="Baker S.E."/>
            <person name="Pisabarro A.G."/>
            <person name="Walton J.D."/>
            <person name="Blanchette R.A."/>
            <person name="Henrissat B."/>
            <person name="Martin F."/>
            <person name="Cullen D."/>
            <person name="Hibbett D.S."/>
            <person name="Grigoriev I.V."/>
        </authorList>
    </citation>
    <scope>NUCLEOTIDE SEQUENCE [LARGE SCALE GENOMIC DNA]</scope>
    <source>
        <strain evidence="3">FD-172 SS1</strain>
    </source>
</reference>
<dbReference type="EMBL" id="KL198200">
    <property type="protein sequence ID" value="KDQ05712.1"/>
    <property type="molecule type" value="Genomic_DNA"/>
</dbReference>
<gene>
    <name evidence="2" type="ORF">BOTBODRAFT_182293</name>
</gene>
<proteinExistence type="predicted"/>
<dbReference type="AlphaFoldDB" id="A0A067M1G6"/>
<accession>A0A067M1G6</accession>
<feature type="compositionally biased region" description="Basic and acidic residues" evidence="1">
    <location>
        <begin position="198"/>
        <end position="207"/>
    </location>
</feature>
<dbReference type="HOGENOM" id="CLU_273309_0_0_1"/>
<evidence type="ECO:0000256" key="1">
    <source>
        <dbReference type="SAM" id="MobiDB-lite"/>
    </source>
</evidence>
<dbReference type="InParanoid" id="A0A067M1G6"/>
<feature type="compositionally biased region" description="Acidic residues" evidence="1">
    <location>
        <begin position="465"/>
        <end position="478"/>
    </location>
</feature>
<dbReference type="Proteomes" id="UP000027195">
    <property type="component" value="Unassembled WGS sequence"/>
</dbReference>
<protein>
    <submittedName>
        <fullName evidence="2">Uncharacterized protein</fullName>
    </submittedName>
</protein>
<feature type="compositionally biased region" description="Basic and acidic residues" evidence="1">
    <location>
        <begin position="489"/>
        <end position="503"/>
    </location>
</feature>